<protein>
    <submittedName>
        <fullName evidence="1">Uncharacterized protein</fullName>
    </submittedName>
</protein>
<organism evidence="1 2">
    <name type="scientific">Saguinus oedipus</name>
    <name type="common">Cotton-top tamarin</name>
    <name type="synonym">Oedipomidas oedipus</name>
    <dbReference type="NCBI Taxonomy" id="9490"/>
    <lineage>
        <taxon>Eukaryota</taxon>
        <taxon>Metazoa</taxon>
        <taxon>Chordata</taxon>
        <taxon>Craniata</taxon>
        <taxon>Vertebrata</taxon>
        <taxon>Euteleostomi</taxon>
        <taxon>Mammalia</taxon>
        <taxon>Eutheria</taxon>
        <taxon>Euarchontoglires</taxon>
        <taxon>Primates</taxon>
        <taxon>Haplorrhini</taxon>
        <taxon>Platyrrhini</taxon>
        <taxon>Cebidae</taxon>
        <taxon>Callitrichinae</taxon>
        <taxon>Saguinus</taxon>
    </lineage>
</organism>
<comment type="caution">
    <text evidence="1">The sequence shown here is derived from an EMBL/GenBank/DDBJ whole genome shotgun (WGS) entry which is preliminary data.</text>
</comment>
<feature type="non-terminal residue" evidence="1">
    <location>
        <position position="1"/>
    </location>
</feature>
<dbReference type="EMBL" id="JASSZA010000008">
    <property type="protein sequence ID" value="KAK2104588.1"/>
    <property type="molecule type" value="Genomic_DNA"/>
</dbReference>
<name>A0ABQ9V7E4_SAGOE</name>
<proteinExistence type="predicted"/>
<reference evidence="1 2" key="1">
    <citation type="submission" date="2023-05" db="EMBL/GenBank/DDBJ databases">
        <title>B98-5 Cell Line De Novo Hybrid Assembly: An Optical Mapping Approach.</title>
        <authorList>
            <person name="Kananen K."/>
            <person name="Auerbach J.A."/>
            <person name="Kautto E."/>
            <person name="Blachly J.S."/>
        </authorList>
    </citation>
    <scope>NUCLEOTIDE SEQUENCE [LARGE SCALE GENOMIC DNA]</scope>
    <source>
        <strain evidence="1">B95-8</strain>
        <tissue evidence="1">Cell line</tissue>
    </source>
</reference>
<feature type="non-terminal residue" evidence="1">
    <location>
        <position position="56"/>
    </location>
</feature>
<dbReference type="Proteomes" id="UP001266305">
    <property type="component" value="Unassembled WGS sequence"/>
</dbReference>
<keyword evidence="2" id="KW-1185">Reference proteome</keyword>
<accession>A0ABQ9V7E4</accession>
<gene>
    <name evidence="1" type="ORF">P7K49_018444</name>
</gene>
<evidence type="ECO:0000313" key="1">
    <source>
        <dbReference type="EMBL" id="KAK2104588.1"/>
    </source>
</evidence>
<sequence length="56" mass="5899">SNLQLEKPLNPAYWTKDGAETSAFLGIAGHPKPTGCALERGGGRGWLVAVTNASWC</sequence>
<evidence type="ECO:0000313" key="2">
    <source>
        <dbReference type="Proteomes" id="UP001266305"/>
    </source>
</evidence>